<evidence type="ECO:0000313" key="4">
    <source>
        <dbReference type="Proteomes" id="UP000321424"/>
    </source>
</evidence>
<accession>A0A511MKW8</accession>
<reference evidence="3 4" key="1">
    <citation type="submission" date="2019-07" db="EMBL/GenBank/DDBJ databases">
        <title>Whole genome shotgun sequence of Nocardia ninae NBRC 108245.</title>
        <authorList>
            <person name="Hosoyama A."/>
            <person name="Uohara A."/>
            <person name="Ohji S."/>
            <person name="Ichikawa N."/>
        </authorList>
    </citation>
    <scope>NUCLEOTIDE SEQUENCE [LARGE SCALE GENOMIC DNA]</scope>
    <source>
        <strain evidence="3 4">NBRC 108245</strain>
    </source>
</reference>
<evidence type="ECO:0000313" key="3">
    <source>
        <dbReference type="EMBL" id="GEM41091.1"/>
    </source>
</evidence>
<organism evidence="3 4">
    <name type="scientific">Nocardia ninae NBRC 108245</name>
    <dbReference type="NCBI Taxonomy" id="1210091"/>
    <lineage>
        <taxon>Bacteria</taxon>
        <taxon>Bacillati</taxon>
        <taxon>Actinomycetota</taxon>
        <taxon>Actinomycetes</taxon>
        <taxon>Mycobacteriales</taxon>
        <taxon>Nocardiaceae</taxon>
        <taxon>Nocardia</taxon>
    </lineage>
</organism>
<dbReference type="OrthoDB" id="4569949at2"/>
<keyword evidence="1" id="KW-1133">Transmembrane helix</keyword>
<gene>
    <name evidence="3" type="ORF">NN4_56100</name>
</gene>
<proteinExistence type="predicted"/>
<feature type="transmembrane region" description="Helical" evidence="1">
    <location>
        <begin position="174"/>
        <end position="196"/>
    </location>
</feature>
<dbReference type="RefSeq" id="WP_147137432.1">
    <property type="nucleotide sequence ID" value="NZ_BJXA01000045.1"/>
</dbReference>
<feature type="transmembrane region" description="Helical" evidence="1">
    <location>
        <begin position="68"/>
        <end position="92"/>
    </location>
</feature>
<dbReference type="Pfam" id="PF20182">
    <property type="entry name" value="DUF6545"/>
    <property type="match status" value="1"/>
</dbReference>
<feature type="transmembrane region" description="Helical" evidence="1">
    <location>
        <begin position="6"/>
        <end position="23"/>
    </location>
</feature>
<dbReference type="EMBL" id="BJXA01000045">
    <property type="protein sequence ID" value="GEM41091.1"/>
    <property type="molecule type" value="Genomic_DNA"/>
</dbReference>
<sequence>MLPITVTLPITVASWLLLTVRLLRFRTTLVERRFNMLLVTVTGILTTHEPTLRSELSALTGGRLSIGLIYQFGAIGFMFSTAASLLVAAAMLGRVQSAALVYGLAGVSCAVGMLCSGPAQGPSPFTMYEQPGWGQFGFWLALAPLSYWMVFYFGRVCIAEMRTQHARRERALHATVLGAGCTVFLMFSLTFVSTALRALGHESWLTRAQLVIDNNAVFFQALPFLVIGAVPVAAWLIDAIGLDAWSRRRKRLLPLWFDLTKACPEIVHRTSTPVAAHHSRYFLHRTVIEIRDSVLILARYATPTPAELRAAITASARTTPEREALDLAVRLVRACAAKTRGDVPTGAGSMHHCAGDNLVEEAAQLAAIAAQWSRAHALVADPAISAAARA</sequence>
<comment type="caution">
    <text evidence="3">The sequence shown here is derived from an EMBL/GenBank/DDBJ whole genome shotgun (WGS) entry which is preliminary data.</text>
</comment>
<feature type="transmembrane region" description="Helical" evidence="1">
    <location>
        <begin position="99"/>
        <end position="121"/>
    </location>
</feature>
<keyword evidence="1" id="KW-0812">Transmembrane</keyword>
<dbReference type="AlphaFoldDB" id="A0A511MKW8"/>
<keyword evidence="4" id="KW-1185">Reference proteome</keyword>
<feature type="transmembrane region" description="Helical" evidence="1">
    <location>
        <begin position="216"/>
        <end position="242"/>
    </location>
</feature>
<name>A0A511MKW8_9NOCA</name>
<feature type="transmembrane region" description="Helical" evidence="1">
    <location>
        <begin position="30"/>
        <end position="48"/>
    </location>
</feature>
<protein>
    <recommendedName>
        <fullName evidence="2">DUF6545 domain-containing protein</fullName>
    </recommendedName>
</protein>
<dbReference type="InterPro" id="IPR046675">
    <property type="entry name" value="DUF6545"/>
</dbReference>
<evidence type="ECO:0000259" key="2">
    <source>
        <dbReference type="Pfam" id="PF20182"/>
    </source>
</evidence>
<feature type="transmembrane region" description="Helical" evidence="1">
    <location>
        <begin position="133"/>
        <end position="153"/>
    </location>
</feature>
<feature type="domain" description="DUF6545" evidence="2">
    <location>
        <begin position="245"/>
        <end position="373"/>
    </location>
</feature>
<dbReference type="Proteomes" id="UP000321424">
    <property type="component" value="Unassembled WGS sequence"/>
</dbReference>
<evidence type="ECO:0000256" key="1">
    <source>
        <dbReference type="SAM" id="Phobius"/>
    </source>
</evidence>
<keyword evidence="1" id="KW-0472">Membrane</keyword>